<name>A0ABW6WS50_9ACTN</name>
<sequence>MSDTIKAGDDSRLAGWDDSLPEPPDHDADVDSSDQPEPEEVPDAVLDE</sequence>
<organism evidence="2 3">
    <name type="scientific">Paractinoplanes globisporus</name>
    <dbReference type="NCBI Taxonomy" id="113565"/>
    <lineage>
        <taxon>Bacteria</taxon>
        <taxon>Bacillati</taxon>
        <taxon>Actinomycetota</taxon>
        <taxon>Actinomycetes</taxon>
        <taxon>Micromonosporales</taxon>
        <taxon>Micromonosporaceae</taxon>
        <taxon>Paractinoplanes</taxon>
    </lineage>
</organism>
<feature type="compositionally biased region" description="Basic and acidic residues" evidence="1">
    <location>
        <begin position="1"/>
        <end position="12"/>
    </location>
</feature>
<keyword evidence="3" id="KW-1185">Reference proteome</keyword>
<comment type="caution">
    <text evidence="2">The sequence shown here is derived from an EMBL/GenBank/DDBJ whole genome shotgun (WGS) entry which is preliminary data.</text>
</comment>
<evidence type="ECO:0000313" key="3">
    <source>
        <dbReference type="Proteomes" id="UP001602245"/>
    </source>
</evidence>
<gene>
    <name evidence="2" type="ORF">ACFY35_42355</name>
</gene>
<evidence type="ECO:0000256" key="1">
    <source>
        <dbReference type="SAM" id="MobiDB-lite"/>
    </source>
</evidence>
<protein>
    <submittedName>
        <fullName evidence="2">Uncharacterized protein</fullName>
    </submittedName>
</protein>
<feature type="compositionally biased region" description="Acidic residues" evidence="1">
    <location>
        <begin position="30"/>
        <end position="48"/>
    </location>
</feature>
<dbReference type="RefSeq" id="WP_020516323.1">
    <property type="nucleotide sequence ID" value="NZ_JBIAZU010000008.1"/>
</dbReference>
<evidence type="ECO:0000313" key="2">
    <source>
        <dbReference type="EMBL" id="MFF5296119.1"/>
    </source>
</evidence>
<proteinExistence type="predicted"/>
<reference evidence="2 3" key="1">
    <citation type="submission" date="2024-10" db="EMBL/GenBank/DDBJ databases">
        <title>The Natural Products Discovery Center: Release of the First 8490 Sequenced Strains for Exploring Actinobacteria Biosynthetic Diversity.</title>
        <authorList>
            <person name="Kalkreuter E."/>
            <person name="Kautsar S.A."/>
            <person name="Yang D."/>
            <person name="Bader C.D."/>
            <person name="Teijaro C.N."/>
            <person name="Fluegel L."/>
            <person name="Davis C.M."/>
            <person name="Simpson J.R."/>
            <person name="Lauterbach L."/>
            <person name="Steele A.D."/>
            <person name="Gui C."/>
            <person name="Meng S."/>
            <person name="Li G."/>
            <person name="Viehrig K."/>
            <person name="Ye F."/>
            <person name="Su P."/>
            <person name="Kiefer A.F."/>
            <person name="Nichols A."/>
            <person name="Cepeda A.J."/>
            <person name="Yan W."/>
            <person name="Fan B."/>
            <person name="Jiang Y."/>
            <person name="Adhikari A."/>
            <person name="Zheng C.-J."/>
            <person name="Schuster L."/>
            <person name="Cowan T.M."/>
            <person name="Smanski M.J."/>
            <person name="Chevrette M.G."/>
            <person name="De Carvalho L.P.S."/>
            <person name="Shen B."/>
        </authorList>
    </citation>
    <scope>NUCLEOTIDE SEQUENCE [LARGE SCALE GENOMIC DNA]</scope>
    <source>
        <strain evidence="2 3">NPDC000087</strain>
    </source>
</reference>
<accession>A0ABW6WS50</accession>
<dbReference type="Proteomes" id="UP001602245">
    <property type="component" value="Unassembled WGS sequence"/>
</dbReference>
<feature type="region of interest" description="Disordered" evidence="1">
    <location>
        <begin position="1"/>
        <end position="48"/>
    </location>
</feature>
<dbReference type="EMBL" id="JBIAZU010000008">
    <property type="protein sequence ID" value="MFF5296119.1"/>
    <property type="molecule type" value="Genomic_DNA"/>
</dbReference>